<dbReference type="AlphaFoldDB" id="A0A921YT44"/>
<sequence length="79" mass="8866">MLRGRIVMGITDKHLQWKLLEICDPTFDKAVKKCKAAELSREHARAMQKQADHSGIGEFETPSEVHIQAGARLVEPISL</sequence>
<comment type="caution">
    <text evidence="1">The sequence shown here is derived from an EMBL/GenBank/DDBJ whole genome shotgun (WGS) entry which is preliminary data.</text>
</comment>
<protein>
    <submittedName>
        <fullName evidence="1">Uncharacterized protein</fullName>
    </submittedName>
</protein>
<proteinExistence type="predicted"/>
<gene>
    <name evidence="1" type="ORF">O3G_MSEX003200</name>
</gene>
<keyword evidence="2" id="KW-1185">Reference proteome</keyword>
<dbReference type="Proteomes" id="UP000791440">
    <property type="component" value="Unassembled WGS sequence"/>
</dbReference>
<organism evidence="1 2">
    <name type="scientific">Manduca sexta</name>
    <name type="common">Tobacco hawkmoth</name>
    <name type="synonym">Tobacco hornworm</name>
    <dbReference type="NCBI Taxonomy" id="7130"/>
    <lineage>
        <taxon>Eukaryota</taxon>
        <taxon>Metazoa</taxon>
        <taxon>Ecdysozoa</taxon>
        <taxon>Arthropoda</taxon>
        <taxon>Hexapoda</taxon>
        <taxon>Insecta</taxon>
        <taxon>Pterygota</taxon>
        <taxon>Neoptera</taxon>
        <taxon>Endopterygota</taxon>
        <taxon>Lepidoptera</taxon>
        <taxon>Glossata</taxon>
        <taxon>Ditrysia</taxon>
        <taxon>Bombycoidea</taxon>
        <taxon>Sphingidae</taxon>
        <taxon>Sphinginae</taxon>
        <taxon>Sphingini</taxon>
        <taxon>Manduca</taxon>
    </lineage>
</organism>
<reference evidence="1" key="1">
    <citation type="journal article" date="2016" name="Insect Biochem. Mol. Biol.">
        <title>Multifaceted biological insights from a draft genome sequence of the tobacco hornworm moth, Manduca sexta.</title>
        <authorList>
            <person name="Kanost M.R."/>
            <person name="Arrese E.L."/>
            <person name="Cao X."/>
            <person name="Chen Y.R."/>
            <person name="Chellapilla S."/>
            <person name="Goldsmith M.R."/>
            <person name="Grosse-Wilde E."/>
            <person name="Heckel D.G."/>
            <person name="Herndon N."/>
            <person name="Jiang H."/>
            <person name="Papanicolaou A."/>
            <person name="Qu J."/>
            <person name="Soulages J.L."/>
            <person name="Vogel H."/>
            <person name="Walters J."/>
            <person name="Waterhouse R.M."/>
            <person name="Ahn S.J."/>
            <person name="Almeida F.C."/>
            <person name="An C."/>
            <person name="Aqrawi P."/>
            <person name="Bretschneider A."/>
            <person name="Bryant W.B."/>
            <person name="Bucks S."/>
            <person name="Chao H."/>
            <person name="Chevignon G."/>
            <person name="Christen J.M."/>
            <person name="Clarke D.F."/>
            <person name="Dittmer N.T."/>
            <person name="Ferguson L.C.F."/>
            <person name="Garavelou S."/>
            <person name="Gordon K.H.J."/>
            <person name="Gunaratna R.T."/>
            <person name="Han Y."/>
            <person name="Hauser F."/>
            <person name="He Y."/>
            <person name="Heidel-Fischer H."/>
            <person name="Hirsh A."/>
            <person name="Hu Y."/>
            <person name="Jiang H."/>
            <person name="Kalra D."/>
            <person name="Klinner C."/>
            <person name="Konig C."/>
            <person name="Kovar C."/>
            <person name="Kroll A.R."/>
            <person name="Kuwar S.S."/>
            <person name="Lee S.L."/>
            <person name="Lehman R."/>
            <person name="Li K."/>
            <person name="Li Z."/>
            <person name="Liang H."/>
            <person name="Lovelace S."/>
            <person name="Lu Z."/>
            <person name="Mansfield J.H."/>
            <person name="McCulloch K.J."/>
            <person name="Mathew T."/>
            <person name="Morton B."/>
            <person name="Muzny D.M."/>
            <person name="Neunemann D."/>
            <person name="Ongeri F."/>
            <person name="Pauchet Y."/>
            <person name="Pu L.L."/>
            <person name="Pyrousis I."/>
            <person name="Rao X.J."/>
            <person name="Redding A."/>
            <person name="Roesel C."/>
            <person name="Sanchez-Gracia A."/>
            <person name="Schaack S."/>
            <person name="Shukla A."/>
            <person name="Tetreau G."/>
            <person name="Wang Y."/>
            <person name="Xiong G.H."/>
            <person name="Traut W."/>
            <person name="Walsh T.K."/>
            <person name="Worley K.C."/>
            <person name="Wu D."/>
            <person name="Wu W."/>
            <person name="Wu Y.Q."/>
            <person name="Zhang X."/>
            <person name="Zou Z."/>
            <person name="Zucker H."/>
            <person name="Briscoe A.D."/>
            <person name="Burmester T."/>
            <person name="Clem R.J."/>
            <person name="Feyereisen R."/>
            <person name="Grimmelikhuijzen C.J.P."/>
            <person name="Hamodrakas S.J."/>
            <person name="Hansson B.S."/>
            <person name="Huguet E."/>
            <person name="Jermiin L.S."/>
            <person name="Lan Q."/>
            <person name="Lehman H.K."/>
            <person name="Lorenzen M."/>
            <person name="Merzendorfer H."/>
            <person name="Michalopoulos I."/>
            <person name="Morton D.B."/>
            <person name="Muthukrishnan S."/>
            <person name="Oakeshott J.G."/>
            <person name="Palmer W."/>
            <person name="Park Y."/>
            <person name="Passarelli A.L."/>
            <person name="Rozas J."/>
            <person name="Schwartz L.M."/>
            <person name="Smith W."/>
            <person name="Southgate A."/>
            <person name="Vilcinskas A."/>
            <person name="Vogt R."/>
            <person name="Wang P."/>
            <person name="Werren J."/>
            <person name="Yu X.Q."/>
            <person name="Zhou J.J."/>
            <person name="Brown S.J."/>
            <person name="Scherer S.E."/>
            <person name="Richards S."/>
            <person name="Blissard G.W."/>
        </authorList>
    </citation>
    <scope>NUCLEOTIDE SEQUENCE</scope>
</reference>
<name>A0A921YT44_MANSE</name>
<evidence type="ECO:0000313" key="1">
    <source>
        <dbReference type="EMBL" id="KAG6444152.1"/>
    </source>
</evidence>
<reference evidence="1" key="2">
    <citation type="submission" date="2020-12" db="EMBL/GenBank/DDBJ databases">
        <authorList>
            <person name="Kanost M."/>
        </authorList>
    </citation>
    <scope>NUCLEOTIDE SEQUENCE</scope>
</reference>
<dbReference type="EMBL" id="JH668308">
    <property type="protein sequence ID" value="KAG6444152.1"/>
    <property type="molecule type" value="Genomic_DNA"/>
</dbReference>
<accession>A0A921YT44</accession>
<evidence type="ECO:0000313" key="2">
    <source>
        <dbReference type="Proteomes" id="UP000791440"/>
    </source>
</evidence>